<dbReference type="PANTHER" id="PTHR45931">
    <property type="entry name" value="SI:CH211-59O9.10"/>
    <property type="match status" value="1"/>
</dbReference>
<dbReference type="InterPro" id="IPR001841">
    <property type="entry name" value="Znf_RING"/>
</dbReference>
<keyword evidence="5" id="KW-0812">Transmembrane</keyword>
<organism evidence="7 8">
    <name type="scientific">Euplotes crassus</name>
    <dbReference type="NCBI Taxonomy" id="5936"/>
    <lineage>
        <taxon>Eukaryota</taxon>
        <taxon>Sar</taxon>
        <taxon>Alveolata</taxon>
        <taxon>Ciliophora</taxon>
        <taxon>Intramacronucleata</taxon>
        <taxon>Spirotrichea</taxon>
        <taxon>Hypotrichia</taxon>
        <taxon>Euplotida</taxon>
        <taxon>Euplotidae</taxon>
        <taxon>Moneuplotes</taxon>
    </lineage>
</organism>
<dbReference type="Pfam" id="PF13639">
    <property type="entry name" value="zf-RING_2"/>
    <property type="match status" value="1"/>
</dbReference>
<feature type="transmembrane region" description="Helical" evidence="5">
    <location>
        <begin position="70"/>
        <end position="91"/>
    </location>
</feature>
<name>A0AAD1XRJ1_EUPCR</name>
<comment type="caution">
    <text evidence="7">The sequence shown here is derived from an EMBL/GenBank/DDBJ whole genome shotgun (WGS) entry which is preliminary data.</text>
</comment>
<dbReference type="Proteomes" id="UP001295684">
    <property type="component" value="Unassembled WGS sequence"/>
</dbReference>
<dbReference type="GO" id="GO:0008270">
    <property type="term" value="F:zinc ion binding"/>
    <property type="evidence" value="ECO:0007669"/>
    <property type="project" value="UniProtKB-KW"/>
</dbReference>
<dbReference type="PROSITE" id="PS50089">
    <property type="entry name" value="ZF_RING_2"/>
    <property type="match status" value="1"/>
</dbReference>
<dbReference type="AlphaFoldDB" id="A0AAD1XRJ1"/>
<feature type="transmembrane region" description="Helical" evidence="5">
    <location>
        <begin position="115"/>
        <end position="142"/>
    </location>
</feature>
<dbReference type="PANTHER" id="PTHR45931:SF3">
    <property type="entry name" value="RING ZINC FINGER-CONTAINING PROTEIN"/>
    <property type="match status" value="1"/>
</dbReference>
<dbReference type="GO" id="GO:0006511">
    <property type="term" value="P:ubiquitin-dependent protein catabolic process"/>
    <property type="evidence" value="ECO:0007669"/>
    <property type="project" value="TreeGrafter"/>
</dbReference>
<reference evidence="7" key="1">
    <citation type="submission" date="2023-07" db="EMBL/GenBank/DDBJ databases">
        <authorList>
            <consortium name="AG Swart"/>
            <person name="Singh M."/>
            <person name="Singh A."/>
            <person name="Seah K."/>
            <person name="Emmerich C."/>
        </authorList>
    </citation>
    <scope>NUCLEOTIDE SEQUENCE</scope>
    <source>
        <strain evidence="7">DP1</strain>
    </source>
</reference>
<gene>
    <name evidence="7" type="ORF">ECRASSUSDP1_LOCUS18770</name>
</gene>
<evidence type="ECO:0000256" key="5">
    <source>
        <dbReference type="SAM" id="Phobius"/>
    </source>
</evidence>
<keyword evidence="3" id="KW-0862">Zinc</keyword>
<dbReference type="InterPro" id="IPR051834">
    <property type="entry name" value="RING_finger_E3_ligase"/>
</dbReference>
<sequence length="233" mass="26852">MYSELNVCGCAISDHFNTFLPWNEGRLILGYKLFLQSFIIIIKGGIVIPIITLITMLLIKNYLEPEHIEIISSMIAIPSSGWFCYVLSLYFNKANNCNTEAKHLFYLHTILTLEALWFFCKLFLIVLILSGILLSMIIQTYLTCRNSNRRSRSVKERIFGRKSLDVSYSKIDPEEFCIICMEIYTPEDQMIRLPCTQKHFFHSRCLGDWISVTPKCPLCNTDIDASMSISSDT</sequence>
<feature type="transmembrane region" description="Helical" evidence="5">
    <location>
        <begin position="33"/>
        <end position="58"/>
    </location>
</feature>
<keyword evidence="8" id="KW-1185">Reference proteome</keyword>
<evidence type="ECO:0000256" key="3">
    <source>
        <dbReference type="ARBA" id="ARBA00022833"/>
    </source>
</evidence>
<dbReference type="Gene3D" id="3.30.40.10">
    <property type="entry name" value="Zinc/RING finger domain, C3HC4 (zinc finger)"/>
    <property type="match status" value="1"/>
</dbReference>
<feature type="domain" description="RING-type" evidence="6">
    <location>
        <begin position="177"/>
        <end position="220"/>
    </location>
</feature>
<dbReference type="SMART" id="SM00184">
    <property type="entry name" value="RING"/>
    <property type="match status" value="1"/>
</dbReference>
<dbReference type="GO" id="GO:0005634">
    <property type="term" value="C:nucleus"/>
    <property type="evidence" value="ECO:0007669"/>
    <property type="project" value="TreeGrafter"/>
</dbReference>
<keyword evidence="5" id="KW-1133">Transmembrane helix</keyword>
<dbReference type="EMBL" id="CAMPGE010019025">
    <property type="protein sequence ID" value="CAI2377386.1"/>
    <property type="molecule type" value="Genomic_DNA"/>
</dbReference>
<keyword evidence="2 4" id="KW-0863">Zinc-finger</keyword>
<dbReference type="SUPFAM" id="SSF57850">
    <property type="entry name" value="RING/U-box"/>
    <property type="match status" value="1"/>
</dbReference>
<dbReference type="InterPro" id="IPR013083">
    <property type="entry name" value="Znf_RING/FYVE/PHD"/>
</dbReference>
<evidence type="ECO:0000256" key="2">
    <source>
        <dbReference type="ARBA" id="ARBA00022771"/>
    </source>
</evidence>
<dbReference type="GO" id="GO:0061630">
    <property type="term" value="F:ubiquitin protein ligase activity"/>
    <property type="evidence" value="ECO:0007669"/>
    <property type="project" value="TreeGrafter"/>
</dbReference>
<proteinExistence type="predicted"/>
<evidence type="ECO:0000313" key="8">
    <source>
        <dbReference type="Proteomes" id="UP001295684"/>
    </source>
</evidence>
<evidence type="ECO:0000256" key="1">
    <source>
        <dbReference type="ARBA" id="ARBA00022723"/>
    </source>
</evidence>
<evidence type="ECO:0000256" key="4">
    <source>
        <dbReference type="PROSITE-ProRule" id="PRU00175"/>
    </source>
</evidence>
<evidence type="ECO:0000313" key="7">
    <source>
        <dbReference type="EMBL" id="CAI2377386.1"/>
    </source>
</evidence>
<keyword evidence="1" id="KW-0479">Metal-binding</keyword>
<accession>A0AAD1XRJ1</accession>
<protein>
    <recommendedName>
        <fullName evidence="6">RING-type domain-containing protein</fullName>
    </recommendedName>
</protein>
<keyword evidence="5" id="KW-0472">Membrane</keyword>
<evidence type="ECO:0000259" key="6">
    <source>
        <dbReference type="PROSITE" id="PS50089"/>
    </source>
</evidence>